<comment type="caution">
    <text evidence="1">The sequence shown here is derived from an EMBL/GenBank/DDBJ whole genome shotgun (WGS) entry which is preliminary data.</text>
</comment>
<dbReference type="Gene3D" id="3.90.1140.10">
    <property type="entry name" value="Cyclic phosphodiesterase"/>
    <property type="match status" value="1"/>
</dbReference>
<dbReference type="SUPFAM" id="SSF55144">
    <property type="entry name" value="LigT-like"/>
    <property type="match status" value="1"/>
</dbReference>
<evidence type="ECO:0008006" key="3">
    <source>
        <dbReference type="Google" id="ProtNLM"/>
    </source>
</evidence>
<dbReference type="Proteomes" id="UP001501444">
    <property type="component" value="Unassembled WGS sequence"/>
</dbReference>
<dbReference type="InterPro" id="IPR009097">
    <property type="entry name" value="Cyclic_Pdiesterase"/>
</dbReference>
<dbReference type="EMBL" id="BAAARV010000008">
    <property type="protein sequence ID" value="GAA2332881.1"/>
    <property type="molecule type" value="Genomic_DNA"/>
</dbReference>
<name>A0ABP5SK51_9ACTN</name>
<keyword evidence="2" id="KW-1185">Reference proteome</keyword>
<evidence type="ECO:0000313" key="1">
    <source>
        <dbReference type="EMBL" id="GAA2332881.1"/>
    </source>
</evidence>
<organism evidence="1 2">
    <name type="scientific">Dactylosporangium salmoneum</name>
    <dbReference type="NCBI Taxonomy" id="53361"/>
    <lineage>
        <taxon>Bacteria</taxon>
        <taxon>Bacillati</taxon>
        <taxon>Actinomycetota</taxon>
        <taxon>Actinomycetes</taxon>
        <taxon>Micromonosporales</taxon>
        <taxon>Micromonosporaceae</taxon>
        <taxon>Dactylosporangium</taxon>
    </lineage>
</organism>
<proteinExistence type="predicted"/>
<gene>
    <name evidence="1" type="ORF">GCM10010170_011990</name>
</gene>
<protein>
    <recommendedName>
        <fullName evidence="3">2'-5' RNA ligase family protein</fullName>
    </recommendedName>
</protein>
<reference evidence="2" key="1">
    <citation type="journal article" date="2019" name="Int. J. Syst. Evol. Microbiol.">
        <title>The Global Catalogue of Microorganisms (GCM) 10K type strain sequencing project: providing services to taxonomists for standard genome sequencing and annotation.</title>
        <authorList>
            <consortium name="The Broad Institute Genomics Platform"/>
            <consortium name="The Broad Institute Genome Sequencing Center for Infectious Disease"/>
            <person name="Wu L."/>
            <person name="Ma J."/>
        </authorList>
    </citation>
    <scope>NUCLEOTIDE SEQUENCE [LARGE SCALE GENOMIC DNA]</scope>
    <source>
        <strain evidence="2">JCM 3272</strain>
    </source>
</reference>
<dbReference type="Pfam" id="PF13563">
    <property type="entry name" value="2_5_RNA_ligase2"/>
    <property type="match status" value="1"/>
</dbReference>
<accession>A0ABP5SK51</accession>
<sequence length="277" mass="30911">MGRHHPPPDRPRGRDTWAASVMNDTDPARSAAAAELDRFRGIRQLHNHWARKATKPSYYWYLTFEDRTQLHALAERCRDAIRLAYYDFIPTTGLHMTLDRIAVDGDVTSEVLQAVASAAAHACSDIPAFEINIGGIGGTPGAIGFSTYPSEPLQHLRDTLRGATLSTYPDAPVRAQDFHPHVAIAYCNANVDAAAAVAAVERLSRLSAVTVLISHVALVLLEQQPRAYTWQEIERIQLRYCSGAVGQPLPRLDDAYHIFRAAHTHRYTHRIMHMDME</sequence>
<evidence type="ECO:0000313" key="2">
    <source>
        <dbReference type="Proteomes" id="UP001501444"/>
    </source>
</evidence>